<evidence type="ECO:0008006" key="3">
    <source>
        <dbReference type="Google" id="ProtNLM"/>
    </source>
</evidence>
<name>A0A1S2N9M1_9BURK</name>
<reference evidence="1 2" key="1">
    <citation type="submission" date="2014-10" db="EMBL/GenBank/DDBJ databases">
        <authorList>
            <person name="Seo M.-J."/>
            <person name="Seok Y.J."/>
            <person name="Cha I.-T."/>
        </authorList>
    </citation>
    <scope>NUCLEOTIDE SEQUENCE [LARGE SCALE GENOMIC DNA]</scope>
    <source>
        <strain evidence="1 2">NEU</strain>
    </source>
</reference>
<protein>
    <recommendedName>
        <fullName evidence="3">Glycosyl transferases group 1 family protein</fullName>
    </recommendedName>
</protein>
<dbReference type="AlphaFoldDB" id="A0A1S2N9M1"/>
<evidence type="ECO:0000313" key="1">
    <source>
        <dbReference type="EMBL" id="OIJ41777.1"/>
    </source>
</evidence>
<gene>
    <name evidence="1" type="ORF">LO55_1339</name>
</gene>
<dbReference type="EMBL" id="JRYB01000001">
    <property type="protein sequence ID" value="OIJ41777.1"/>
    <property type="molecule type" value="Genomic_DNA"/>
</dbReference>
<proteinExistence type="predicted"/>
<sequence>MSKQQVTFFLPDPQQVRLLQDADPDRDWRLFSTGVQVWVGQTYLRLKRAGYPVALSALAPDAGLVVVHADHVPVLLCRRRWGAALTIVAARADRPHQPHADVEIVQNAASAHGGSAFHVQHWPQPGLVARDPQRGNTVRTVSFKGTVGEMTPEFAAPEWADGLRRQGIEWRCDAVAWGGNAASYQTSWNDYHDTDVVLAMRKDVSHLHVKKPASKLINAWLAGVPAILGPEQAYRELRRSPLDYIEVASAREAGEALARLASEPALYQAMVENGLRRGEEVRAEACTRVWAELLFDTIPARRRAPAPLALAGLGLRSLRCRLRAWRTASPA</sequence>
<accession>A0A1S2N9M1</accession>
<comment type="caution">
    <text evidence="1">The sequence shown here is derived from an EMBL/GenBank/DDBJ whole genome shotgun (WGS) entry which is preliminary data.</text>
</comment>
<evidence type="ECO:0000313" key="2">
    <source>
        <dbReference type="Proteomes" id="UP000180246"/>
    </source>
</evidence>
<dbReference type="Proteomes" id="UP000180246">
    <property type="component" value="Unassembled WGS sequence"/>
</dbReference>
<organism evidence="1 2">
    <name type="scientific">Massilia timonae</name>
    <dbReference type="NCBI Taxonomy" id="47229"/>
    <lineage>
        <taxon>Bacteria</taxon>
        <taxon>Pseudomonadati</taxon>
        <taxon>Pseudomonadota</taxon>
        <taxon>Betaproteobacteria</taxon>
        <taxon>Burkholderiales</taxon>
        <taxon>Oxalobacteraceae</taxon>
        <taxon>Telluria group</taxon>
        <taxon>Massilia</taxon>
    </lineage>
</organism>